<gene>
    <name evidence="1" type="ORF">ALC56_03172</name>
</gene>
<accession>A0A151JZV8</accession>
<dbReference type="AlphaFoldDB" id="A0A151JZV8"/>
<evidence type="ECO:0000313" key="1">
    <source>
        <dbReference type="EMBL" id="KYN42412.1"/>
    </source>
</evidence>
<keyword evidence="2" id="KW-1185">Reference proteome</keyword>
<organism evidence="1 2">
    <name type="scientific">Trachymyrmex septentrionalis</name>
    <dbReference type="NCBI Taxonomy" id="34720"/>
    <lineage>
        <taxon>Eukaryota</taxon>
        <taxon>Metazoa</taxon>
        <taxon>Ecdysozoa</taxon>
        <taxon>Arthropoda</taxon>
        <taxon>Hexapoda</taxon>
        <taxon>Insecta</taxon>
        <taxon>Pterygota</taxon>
        <taxon>Neoptera</taxon>
        <taxon>Endopterygota</taxon>
        <taxon>Hymenoptera</taxon>
        <taxon>Apocrita</taxon>
        <taxon>Aculeata</taxon>
        <taxon>Formicoidea</taxon>
        <taxon>Formicidae</taxon>
        <taxon>Myrmicinae</taxon>
        <taxon>Trachymyrmex</taxon>
    </lineage>
</organism>
<evidence type="ECO:0000313" key="2">
    <source>
        <dbReference type="Proteomes" id="UP000078541"/>
    </source>
</evidence>
<dbReference type="Proteomes" id="UP000078541">
    <property type="component" value="Unassembled WGS sequence"/>
</dbReference>
<reference evidence="1 2" key="1">
    <citation type="submission" date="2016-03" db="EMBL/GenBank/DDBJ databases">
        <title>Trachymyrmex septentrionalis WGS genome.</title>
        <authorList>
            <person name="Nygaard S."/>
            <person name="Hu H."/>
            <person name="Boomsma J."/>
            <person name="Zhang G."/>
        </authorList>
    </citation>
    <scope>NUCLEOTIDE SEQUENCE [LARGE SCALE GENOMIC DNA]</scope>
    <source>
        <strain evidence="1">Tsep2-gDNA-1</strain>
        <tissue evidence="1">Whole body</tissue>
    </source>
</reference>
<name>A0A151JZV8_9HYME</name>
<protein>
    <submittedName>
        <fullName evidence="1">Uncharacterized protein</fullName>
    </submittedName>
</protein>
<sequence>MGSRRHVRAVTIAAYMNARLKAAYTALHHWRTIPWIGSRTELSAGTRSLAQEDDTALSAQWKWRISNTEIMLIIS</sequence>
<dbReference type="EMBL" id="KQ981374">
    <property type="protein sequence ID" value="KYN42412.1"/>
    <property type="molecule type" value="Genomic_DNA"/>
</dbReference>
<proteinExistence type="predicted"/>